<dbReference type="InterPro" id="IPR001928">
    <property type="entry name" value="Endothln-like_toxin"/>
</dbReference>
<dbReference type="GO" id="GO:0031708">
    <property type="term" value="F:endothelin B receptor binding"/>
    <property type="evidence" value="ECO:0007669"/>
    <property type="project" value="TreeGrafter"/>
</dbReference>
<dbReference type="OMA" id="DIIWINS"/>
<evidence type="ECO:0000256" key="3">
    <source>
        <dbReference type="ARBA" id="ARBA00022525"/>
    </source>
</evidence>
<evidence type="ECO:0000256" key="1">
    <source>
        <dbReference type="ARBA" id="ARBA00004613"/>
    </source>
</evidence>
<reference evidence="8" key="1">
    <citation type="submission" date="2025-08" db="UniProtKB">
        <authorList>
            <consortium name="Ensembl"/>
        </authorList>
    </citation>
    <scope>IDENTIFICATION</scope>
</reference>
<dbReference type="InterPro" id="IPR020475">
    <property type="entry name" value="Endothelin"/>
</dbReference>
<evidence type="ECO:0000256" key="2">
    <source>
        <dbReference type="ARBA" id="ARBA00010959"/>
    </source>
</evidence>
<dbReference type="GO" id="GO:0005179">
    <property type="term" value="F:hormone activity"/>
    <property type="evidence" value="ECO:0007669"/>
    <property type="project" value="TreeGrafter"/>
</dbReference>
<protein>
    <submittedName>
        <fullName evidence="8">Si:ch211-202p1.5</fullName>
    </submittedName>
</protein>
<evidence type="ECO:0000259" key="7">
    <source>
        <dbReference type="SMART" id="SM00272"/>
    </source>
</evidence>
<dbReference type="GO" id="GO:0006874">
    <property type="term" value="P:intracellular calcium ion homeostasis"/>
    <property type="evidence" value="ECO:0007669"/>
    <property type="project" value="TreeGrafter"/>
</dbReference>
<dbReference type="PRINTS" id="PR00365">
    <property type="entry name" value="ENDOTHELIN"/>
</dbReference>
<feature type="domain" description="Endothelin-like toxin" evidence="7">
    <location>
        <begin position="96"/>
        <end position="118"/>
    </location>
</feature>
<dbReference type="SMART" id="SM00272">
    <property type="entry name" value="END"/>
    <property type="match status" value="2"/>
</dbReference>
<proteinExistence type="inferred from homology"/>
<keyword evidence="4" id="KW-0838">Vasoactive</keyword>
<dbReference type="Ensembl" id="ENSEBUT00000000786.1">
    <property type="protein sequence ID" value="ENSEBUP00000000487.1"/>
    <property type="gene ID" value="ENSEBUG00000000604.1"/>
</dbReference>
<reference evidence="8" key="2">
    <citation type="submission" date="2025-09" db="UniProtKB">
        <authorList>
            <consortium name="Ensembl"/>
        </authorList>
    </citation>
    <scope>IDENTIFICATION</scope>
</reference>
<evidence type="ECO:0000313" key="8">
    <source>
        <dbReference type="Ensembl" id="ENSEBUP00000000487.1"/>
    </source>
</evidence>
<dbReference type="GeneTree" id="ENSGT00950000183053"/>
<dbReference type="PROSITE" id="PS00270">
    <property type="entry name" value="ENDOTHELIN"/>
    <property type="match status" value="1"/>
</dbReference>
<comment type="similarity">
    <text evidence="2">Belongs to the endothelin/sarafotoxin family.</text>
</comment>
<feature type="chain" id="PRO_5034708946" evidence="6">
    <location>
        <begin position="20"/>
        <end position="121"/>
    </location>
</feature>
<dbReference type="GO" id="GO:0003100">
    <property type="term" value="P:regulation of systemic arterial blood pressure by endothelin"/>
    <property type="evidence" value="ECO:0007669"/>
    <property type="project" value="TreeGrafter"/>
</dbReference>
<dbReference type="InterPro" id="IPR019764">
    <property type="entry name" value="Endothelin_toxin_CS"/>
</dbReference>
<name>A0A8C4N897_EPTBU</name>
<evidence type="ECO:0000256" key="5">
    <source>
        <dbReference type="ARBA" id="ARBA00023322"/>
    </source>
</evidence>
<evidence type="ECO:0000256" key="4">
    <source>
        <dbReference type="ARBA" id="ARBA00022858"/>
    </source>
</evidence>
<sequence length="121" mass="13331">MYVLSLHLFPCCVVCVCPAGPLEPTWQGTTAGPTPSPSLVAAPRRVRRCSCASLLDKECIYFCHLDIIWINSPEKLVPYGVGNLQQRERRSLPKTRCLCPAGSSDSKCFIFCQKSALTGLR</sequence>
<organism evidence="8 9">
    <name type="scientific">Eptatretus burgeri</name>
    <name type="common">Inshore hagfish</name>
    <dbReference type="NCBI Taxonomy" id="7764"/>
    <lineage>
        <taxon>Eukaryota</taxon>
        <taxon>Metazoa</taxon>
        <taxon>Chordata</taxon>
        <taxon>Craniata</taxon>
        <taxon>Vertebrata</taxon>
        <taxon>Cyclostomata</taxon>
        <taxon>Myxini</taxon>
        <taxon>Myxiniformes</taxon>
        <taxon>Myxinidae</taxon>
        <taxon>Eptatretinae</taxon>
        <taxon>Eptatretus</taxon>
    </lineage>
</organism>
<feature type="domain" description="Endothelin-like toxin" evidence="7">
    <location>
        <begin position="48"/>
        <end position="69"/>
    </location>
</feature>
<dbReference type="GO" id="GO:0019229">
    <property type="term" value="P:regulation of vasoconstriction"/>
    <property type="evidence" value="ECO:0007669"/>
    <property type="project" value="InterPro"/>
</dbReference>
<dbReference type="Proteomes" id="UP000694388">
    <property type="component" value="Unplaced"/>
</dbReference>
<keyword evidence="6" id="KW-0732">Signal</keyword>
<keyword evidence="3" id="KW-0964">Secreted</keyword>
<dbReference type="Pfam" id="PF00322">
    <property type="entry name" value="Endothelin"/>
    <property type="match status" value="1"/>
</dbReference>
<dbReference type="AlphaFoldDB" id="A0A8C4N897"/>
<evidence type="ECO:0000256" key="6">
    <source>
        <dbReference type="SAM" id="SignalP"/>
    </source>
</evidence>
<comment type="subcellular location">
    <subcellularLocation>
        <location evidence="1">Secreted</location>
    </subcellularLocation>
</comment>
<dbReference type="GO" id="GO:0014826">
    <property type="term" value="P:vein smooth muscle contraction"/>
    <property type="evidence" value="ECO:0007669"/>
    <property type="project" value="TreeGrafter"/>
</dbReference>
<keyword evidence="9" id="KW-1185">Reference proteome</keyword>
<accession>A0A8C4N897</accession>
<dbReference type="PANTHER" id="PTHR13874">
    <property type="entry name" value="ENDOTHELIN"/>
    <property type="match status" value="1"/>
</dbReference>
<keyword evidence="5" id="KW-0839">Vasoconstrictor</keyword>
<feature type="signal peptide" evidence="6">
    <location>
        <begin position="1"/>
        <end position="19"/>
    </location>
</feature>
<dbReference type="GO" id="GO:0005615">
    <property type="term" value="C:extracellular space"/>
    <property type="evidence" value="ECO:0007669"/>
    <property type="project" value="TreeGrafter"/>
</dbReference>
<evidence type="ECO:0000313" key="9">
    <source>
        <dbReference type="Proteomes" id="UP000694388"/>
    </source>
</evidence>